<keyword evidence="6" id="KW-0598">Phosphotransferase system</keyword>
<evidence type="ECO:0000256" key="6">
    <source>
        <dbReference type="ARBA" id="ARBA00022683"/>
    </source>
</evidence>
<dbReference type="EMBL" id="MSTR01000002">
    <property type="protein sequence ID" value="ONN44284.1"/>
    <property type="molecule type" value="Genomic_DNA"/>
</dbReference>
<evidence type="ECO:0000256" key="2">
    <source>
        <dbReference type="ARBA" id="ARBA00022448"/>
    </source>
</evidence>
<dbReference type="Proteomes" id="UP000557857">
    <property type="component" value="Unassembled WGS sequence"/>
</dbReference>
<proteinExistence type="predicted"/>
<evidence type="ECO:0000256" key="3">
    <source>
        <dbReference type="ARBA" id="ARBA00022490"/>
    </source>
</evidence>
<dbReference type="GO" id="GO:0009401">
    <property type="term" value="P:phosphoenolpyruvate-dependent sugar phosphotransferase system"/>
    <property type="evidence" value="ECO:0007669"/>
    <property type="project" value="UniProtKB-KW"/>
</dbReference>
<comment type="function">
    <text evidence="8">The phosphoenolpyruvate-dependent sugar phosphotransferase system (sugar PTS), a major carbohydrate active transport system, catalyzes the phosphorylation of incoming sugar substrates concomitantly with their translocation across the cell membrane. The enzyme II UlaABC PTS system is involved in ascorbate transport.</text>
</comment>
<dbReference type="EMBL" id="JABCAG010000011">
    <property type="protein sequence ID" value="NMP57880.1"/>
    <property type="molecule type" value="Genomic_DNA"/>
</dbReference>
<name>A0A1V2ULF1_ENTMU</name>
<dbReference type="AlphaFoldDB" id="A0A1V2ULF1"/>
<reference evidence="13 14" key="1">
    <citation type="submission" date="2016-12" db="EMBL/GenBank/DDBJ databases">
        <authorList>
            <person name="Song W.-J."/>
            <person name="Kurnit D.M."/>
        </authorList>
    </citation>
    <scope>NUCLEOTIDE SEQUENCE [LARGE SCALE GENOMIC DNA]</scope>
    <source>
        <strain evidence="13 14">CGB1038-1_S1</strain>
    </source>
</reference>
<dbReference type="OrthoDB" id="369398at2"/>
<keyword evidence="13" id="KW-0762">Sugar transport</keyword>
<keyword evidence="3" id="KW-0963">Cytoplasm</keyword>
<organism evidence="13 14">
    <name type="scientific">Enterococcus mundtii</name>
    <dbReference type="NCBI Taxonomy" id="53346"/>
    <lineage>
        <taxon>Bacteria</taxon>
        <taxon>Bacillati</taxon>
        <taxon>Bacillota</taxon>
        <taxon>Bacilli</taxon>
        <taxon>Lactobacillales</taxon>
        <taxon>Enterococcaceae</taxon>
        <taxon>Enterococcus</taxon>
    </lineage>
</organism>
<evidence type="ECO:0000313" key="12">
    <source>
        <dbReference type="EMBL" id="NMP57880.1"/>
    </source>
</evidence>
<evidence type="ECO:0000256" key="8">
    <source>
        <dbReference type="ARBA" id="ARBA00037387"/>
    </source>
</evidence>
<evidence type="ECO:0000256" key="7">
    <source>
        <dbReference type="ARBA" id="ARBA00022777"/>
    </source>
</evidence>
<dbReference type="RefSeq" id="WP_077151214.1">
    <property type="nucleotide sequence ID" value="NZ_CABMMO010000002.1"/>
</dbReference>
<dbReference type="InterPro" id="IPR016152">
    <property type="entry name" value="PTrfase/Anion_transptr"/>
</dbReference>
<dbReference type="Proteomes" id="UP000189299">
    <property type="component" value="Unassembled WGS sequence"/>
</dbReference>
<reference evidence="12 15" key="2">
    <citation type="submission" date="2020-04" db="EMBL/GenBank/DDBJ databases">
        <authorList>
            <person name="Abaymova A."/>
            <person name="Teymurazov M."/>
            <person name="Tazyna O."/>
            <person name="Chatushin Y."/>
            <person name="Svetoch E."/>
            <person name="Pereligyn V."/>
            <person name="Pohylenko V."/>
            <person name="Platonov M."/>
            <person name="Kartsev N."/>
            <person name="Skryabin Y."/>
            <person name="Sizova A."/>
            <person name="Solomentsev V."/>
            <person name="Kislichkina A."/>
            <person name="Bogun A."/>
        </authorList>
    </citation>
    <scope>NUCLEOTIDE SEQUENCE [LARGE SCALE GENOMIC DNA]</scope>
    <source>
        <strain evidence="12">SCPM-O-B-8398</strain>
        <strain evidence="15">SCPM-O-B-8398 (E28)</strain>
    </source>
</reference>
<evidence type="ECO:0000256" key="10">
    <source>
        <dbReference type="ARBA" id="ARBA00042072"/>
    </source>
</evidence>
<keyword evidence="7" id="KW-0418">Kinase</keyword>
<evidence type="ECO:0000256" key="5">
    <source>
        <dbReference type="ARBA" id="ARBA00022679"/>
    </source>
</evidence>
<evidence type="ECO:0000256" key="1">
    <source>
        <dbReference type="ARBA" id="ARBA00004496"/>
    </source>
</evidence>
<protein>
    <recommendedName>
        <fullName evidence="9">Ascorbate-specific PTS system EIIA component</fullName>
    </recommendedName>
    <alternativeName>
        <fullName evidence="10">Ascorbate-specific phosphotransferase enzyme IIA component</fullName>
    </alternativeName>
</protein>
<dbReference type="InterPro" id="IPR051351">
    <property type="entry name" value="Ascorbate-PTS_EIIA_comp"/>
</dbReference>
<dbReference type="PANTHER" id="PTHR36203">
    <property type="entry name" value="ASCORBATE-SPECIFIC PTS SYSTEM EIIA COMPONENT"/>
    <property type="match status" value="1"/>
</dbReference>
<sequence length="143" mass="16227">MSRIDPLLAKEQIQVIDTVENWETAVEIASEPLLKSKMITHTYMDNMIKSVEEHGPYMVLTDYFALMHAKPGVGVNEQSMSLLVVKNAVDMKDKAVKIFLILAAKDSESHLDKLQEIMSIFMDEVKYQTILSGNKEKIIQLLT</sequence>
<dbReference type="GO" id="GO:0016301">
    <property type="term" value="F:kinase activity"/>
    <property type="evidence" value="ECO:0007669"/>
    <property type="project" value="UniProtKB-KW"/>
</dbReference>
<evidence type="ECO:0000256" key="9">
    <source>
        <dbReference type="ARBA" id="ARBA00041175"/>
    </source>
</evidence>
<dbReference type="Pfam" id="PF00359">
    <property type="entry name" value="PTS_EIIA_2"/>
    <property type="match status" value="1"/>
</dbReference>
<accession>A0A1V2ULF1</accession>
<evidence type="ECO:0000313" key="13">
    <source>
        <dbReference type="EMBL" id="ONN44284.1"/>
    </source>
</evidence>
<dbReference type="Gene3D" id="3.40.930.10">
    <property type="entry name" value="Mannitol-specific EII, Chain A"/>
    <property type="match status" value="1"/>
</dbReference>
<dbReference type="GO" id="GO:0005737">
    <property type="term" value="C:cytoplasm"/>
    <property type="evidence" value="ECO:0007669"/>
    <property type="project" value="UniProtKB-SubCell"/>
</dbReference>
<dbReference type="PROSITE" id="PS51094">
    <property type="entry name" value="PTS_EIIA_TYPE_2"/>
    <property type="match status" value="1"/>
</dbReference>
<keyword evidence="4" id="KW-0597">Phosphoprotein</keyword>
<feature type="domain" description="PTS EIIA type-2" evidence="11">
    <location>
        <begin position="6"/>
        <end position="143"/>
    </location>
</feature>
<dbReference type="PANTHER" id="PTHR36203:SF1">
    <property type="entry name" value="ASCORBATE-SPECIFIC PTS SYSTEM EIIA COMPONENT"/>
    <property type="match status" value="1"/>
</dbReference>
<evidence type="ECO:0000256" key="4">
    <source>
        <dbReference type="ARBA" id="ARBA00022553"/>
    </source>
</evidence>
<evidence type="ECO:0000313" key="14">
    <source>
        <dbReference type="Proteomes" id="UP000189299"/>
    </source>
</evidence>
<evidence type="ECO:0000313" key="15">
    <source>
        <dbReference type="Proteomes" id="UP000557857"/>
    </source>
</evidence>
<comment type="subcellular location">
    <subcellularLocation>
        <location evidence="1">Cytoplasm</location>
    </subcellularLocation>
</comment>
<evidence type="ECO:0000259" key="11">
    <source>
        <dbReference type="PROSITE" id="PS51094"/>
    </source>
</evidence>
<comment type="caution">
    <text evidence="13">The sequence shown here is derived from an EMBL/GenBank/DDBJ whole genome shotgun (WGS) entry which is preliminary data.</text>
</comment>
<keyword evidence="5" id="KW-0808">Transferase</keyword>
<dbReference type="SUPFAM" id="SSF55804">
    <property type="entry name" value="Phoshotransferase/anion transport protein"/>
    <property type="match status" value="1"/>
</dbReference>
<gene>
    <name evidence="13" type="ORF">BTN92_02355</name>
    <name evidence="12" type="ORF">HI921_05270</name>
</gene>
<keyword evidence="2" id="KW-0813">Transport</keyword>
<dbReference type="InterPro" id="IPR002178">
    <property type="entry name" value="PTS_EIIA_type-2_dom"/>
</dbReference>